<dbReference type="CDD" id="cd03789">
    <property type="entry name" value="GT9_LPS_heptosyltransferase"/>
    <property type="match status" value="1"/>
</dbReference>
<protein>
    <submittedName>
        <fullName evidence="3">Glycosyl transferase family 9</fullName>
    </submittedName>
</protein>
<dbReference type="GO" id="GO:0008713">
    <property type="term" value="F:ADP-heptose-lipopolysaccharide heptosyltransferase activity"/>
    <property type="evidence" value="ECO:0007669"/>
    <property type="project" value="TreeGrafter"/>
</dbReference>
<gene>
    <name evidence="3" type="ORF">SAMN00120144_2965</name>
</gene>
<proteinExistence type="predicted"/>
<dbReference type="OrthoDB" id="9768048at2"/>
<dbReference type="PANTHER" id="PTHR30160">
    <property type="entry name" value="TETRAACYLDISACCHARIDE 4'-KINASE-RELATED"/>
    <property type="match status" value="1"/>
</dbReference>
<keyword evidence="1" id="KW-0328">Glycosyltransferase</keyword>
<keyword evidence="2 3" id="KW-0808">Transferase</keyword>
<keyword evidence="4" id="KW-1185">Reference proteome</keyword>
<evidence type="ECO:0000313" key="3">
    <source>
        <dbReference type="EMBL" id="SMB96941.1"/>
    </source>
</evidence>
<dbReference type="RefSeq" id="WP_084446379.1">
    <property type="nucleotide sequence ID" value="NZ_FWWW01000074.1"/>
</dbReference>
<sequence length="346" mass="38428">MPPKSHPRRAILLIQTAFIGDVILATALLERLRQTEPNTPVDFLVRKGNEGLIEQHPHVRDVLIWDKKNHKYRDLWRLLRSIRAGDYERVINLQRFASTGFLTAFSGAPKRIGFDKNPLSFAFTQVTPHLMGQGIHEVTRNLHLLYPETEAPLTPPRLFPTPADESTVASYVNRGPYVCIAPTSVWFTKQFPEEQWLKLLRALPPHYSVYLLGAPADSAVCERLRQEGGRAGVVNLAGRLPLLASAALMRGAVLNYVNDSAPLHLCSAIGAPTCAVFCSTVPFFGFGPLSPFSRVVQVEEQLDCQPCGLHGHKKCPLGHFYCARGIQTQQLIDALSEAEAWASAQH</sequence>
<dbReference type="Pfam" id="PF01075">
    <property type="entry name" value="Glyco_transf_9"/>
    <property type="match status" value="1"/>
</dbReference>
<evidence type="ECO:0000256" key="1">
    <source>
        <dbReference type="ARBA" id="ARBA00022676"/>
    </source>
</evidence>
<evidence type="ECO:0000256" key="2">
    <source>
        <dbReference type="ARBA" id="ARBA00022679"/>
    </source>
</evidence>
<dbReference type="PANTHER" id="PTHR30160:SF1">
    <property type="entry name" value="LIPOPOLYSACCHARIDE 1,2-N-ACETYLGLUCOSAMINETRANSFERASE-RELATED"/>
    <property type="match status" value="1"/>
</dbReference>
<accession>A0A1W1VV14</accession>
<evidence type="ECO:0000313" key="4">
    <source>
        <dbReference type="Proteomes" id="UP000192266"/>
    </source>
</evidence>
<reference evidence="3 4" key="1">
    <citation type="submission" date="2017-04" db="EMBL/GenBank/DDBJ databases">
        <authorList>
            <person name="Afonso C.L."/>
            <person name="Miller P.J."/>
            <person name="Scott M.A."/>
            <person name="Spackman E."/>
            <person name="Goraichik I."/>
            <person name="Dimitrov K.M."/>
            <person name="Suarez D.L."/>
            <person name="Swayne D.E."/>
        </authorList>
    </citation>
    <scope>NUCLEOTIDE SEQUENCE [LARGE SCALE GENOMIC DNA]</scope>
    <source>
        <strain evidence="3 4">DSM 11622</strain>
    </source>
</reference>
<dbReference type="Gene3D" id="3.40.50.2000">
    <property type="entry name" value="Glycogen Phosphorylase B"/>
    <property type="match status" value="2"/>
</dbReference>
<dbReference type="GO" id="GO:0009244">
    <property type="term" value="P:lipopolysaccharide core region biosynthetic process"/>
    <property type="evidence" value="ECO:0007669"/>
    <property type="project" value="TreeGrafter"/>
</dbReference>
<dbReference type="Proteomes" id="UP000192266">
    <property type="component" value="Unassembled WGS sequence"/>
</dbReference>
<name>A0A1W1VV14_9BACT</name>
<dbReference type="SUPFAM" id="SSF53756">
    <property type="entry name" value="UDP-Glycosyltransferase/glycogen phosphorylase"/>
    <property type="match status" value="1"/>
</dbReference>
<dbReference type="STRING" id="645990.SAMN00120144_2965"/>
<dbReference type="InterPro" id="IPR051199">
    <property type="entry name" value="LPS_LOS_Heptosyltrfase"/>
</dbReference>
<organism evidence="3 4">
    <name type="scientific">Hymenobacter roseosalivarius DSM 11622</name>
    <dbReference type="NCBI Taxonomy" id="645990"/>
    <lineage>
        <taxon>Bacteria</taxon>
        <taxon>Pseudomonadati</taxon>
        <taxon>Bacteroidota</taxon>
        <taxon>Cytophagia</taxon>
        <taxon>Cytophagales</taxon>
        <taxon>Hymenobacteraceae</taxon>
        <taxon>Hymenobacter</taxon>
    </lineage>
</organism>
<dbReference type="GO" id="GO:0005829">
    <property type="term" value="C:cytosol"/>
    <property type="evidence" value="ECO:0007669"/>
    <property type="project" value="TreeGrafter"/>
</dbReference>
<dbReference type="EMBL" id="FWWW01000074">
    <property type="protein sequence ID" value="SMB96941.1"/>
    <property type="molecule type" value="Genomic_DNA"/>
</dbReference>
<dbReference type="InterPro" id="IPR002201">
    <property type="entry name" value="Glyco_trans_9"/>
</dbReference>
<dbReference type="AlphaFoldDB" id="A0A1W1VV14"/>